<evidence type="ECO:0000313" key="10">
    <source>
        <dbReference type="EMBL" id="MFC6080696.1"/>
    </source>
</evidence>
<comment type="caution">
    <text evidence="10">The sequence shown here is derived from an EMBL/GenBank/DDBJ whole genome shotgun (WGS) entry which is preliminary data.</text>
</comment>
<dbReference type="Pfam" id="PF09922">
    <property type="entry name" value="LiaF-like_C"/>
    <property type="match status" value="1"/>
</dbReference>
<keyword evidence="5 7" id="KW-0472">Membrane</keyword>
<keyword evidence="2" id="KW-1003">Cell membrane</keyword>
<evidence type="ECO:0000256" key="1">
    <source>
        <dbReference type="ARBA" id="ARBA00004162"/>
    </source>
</evidence>
<name>A0ABW1NCA5_9ACTN</name>
<comment type="subcellular location">
    <subcellularLocation>
        <location evidence="1">Cell membrane</location>
        <topology evidence="1">Single-pass membrane protein</topology>
    </subcellularLocation>
</comment>
<evidence type="ECO:0000259" key="8">
    <source>
        <dbReference type="Pfam" id="PF04024"/>
    </source>
</evidence>
<accession>A0ABW1NCA5</accession>
<dbReference type="Pfam" id="PF04024">
    <property type="entry name" value="PspC"/>
    <property type="match status" value="1"/>
</dbReference>
<feature type="transmembrane region" description="Helical" evidence="7">
    <location>
        <begin position="361"/>
        <end position="381"/>
    </location>
</feature>
<reference evidence="11" key="1">
    <citation type="journal article" date="2019" name="Int. J. Syst. Evol. Microbiol.">
        <title>The Global Catalogue of Microorganisms (GCM) 10K type strain sequencing project: providing services to taxonomists for standard genome sequencing and annotation.</title>
        <authorList>
            <consortium name="The Broad Institute Genomics Platform"/>
            <consortium name="The Broad Institute Genome Sequencing Center for Infectious Disease"/>
            <person name="Wu L."/>
            <person name="Ma J."/>
        </authorList>
    </citation>
    <scope>NUCLEOTIDE SEQUENCE [LARGE SCALE GENOMIC DNA]</scope>
    <source>
        <strain evidence="11">JCM 30346</strain>
    </source>
</reference>
<evidence type="ECO:0000256" key="6">
    <source>
        <dbReference type="SAM" id="MobiDB-lite"/>
    </source>
</evidence>
<dbReference type="InterPro" id="IPR007168">
    <property type="entry name" value="Phageshock_PspC_N"/>
</dbReference>
<keyword evidence="4 7" id="KW-1133">Transmembrane helix</keyword>
<dbReference type="EMBL" id="JBHSRF010000006">
    <property type="protein sequence ID" value="MFC6080696.1"/>
    <property type="molecule type" value="Genomic_DNA"/>
</dbReference>
<feature type="compositionally biased region" description="Pro residues" evidence="6">
    <location>
        <begin position="165"/>
        <end position="175"/>
    </location>
</feature>
<keyword evidence="11" id="KW-1185">Reference proteome</keyword>
<feature type="region of interest" description="Disordered" evidence="6">
    <location>
        <begin position="158"/>
        <end position="304"/>
    </location>
</feature>
<feature type="domain" description="Cell wall-active antibiotics response LiaF-like C-terminal" evidence="9">
    <location>
        <begin position="404"/>
        <end position="503"/>
    </location>
</feature>
<evidence type="ECO:0000313" key="11">
    <source>
        <dbReference type="Proteomes" id="UP001596137"/>
    </source>
</evidence>
<protein>
    <submittedName>
        <fullName evidence="10">PspC domain-containing protein</fullName>
    </submittedName>
</protein>
<feature type="transmembrane region" description="Helical" evidence="7">
    <location>
        <begin position="97"/>
        <end position="114"/>
    </location>
</feature>
<evidence type="ECO:0000259" key="9">
    <source>
        <dbReference type="Pfam" id="PF09922"/>
    </source>
</evidence>
<gene>
    <name evidence="10" type="ORF">ACFP1K_05965</name>
</gene>
<feature type="transmembrane region" description="Helical" evidence="7">
    <location>
        <begin position="50"/>
        <end position="76"/>
    </location>
</feature>
<keyword evidence="3 7" id="KW-0812">Transmembrane</keyword>
<sequence length="507" mass="52678">MTEAGEPGPQPGDVTFAAVDEERVLARSNEGRMITGVCAGLGRYAGMDPVIFRVGFAALVIGSGIGIMLYVAAFLLMRAPDGGPGYAEQWSRRIFDPETVLGVLGAIFTLGLVINLAADGIGTATVVVGTLLAISLLVAHSRGVDLLGLARSLPERLRTSGRRPAPAPYPYPPQEFSPATGTPVTGMPATDYPQDAPPAHAPGTQAPGVQTDAQEPGAQAPGSPPPYRSLSELARDARLAAASATVPPPAFPSPATRPGRTSGYDSSGEAFAPHGPYAQRPYQDPYHYWGQSGTGQAPAKKSKKRPRAYIGGITTFIAFLVGGIMVAAQAPPSPSHLPLIGGVALIIVGAGLLVTTWFDRGTGLVATGTILSLVLIGGASVSDIPKKIGSYTWEPVDTSHLERTYSVGLGDGTLDLSDTKLTPGSRTRFDAEVAIGEIKVIVPRDARVEVFGQTRLGDVKIEHKVEGGADITHNGVLEPDVPVTGPVPVIELHVKAGIGDVEVRRAA</sequence>
<organism evidence="10 11">
    <name type="scientific">Sphaerisporangium aureirubrum</name>
    <dbReference type="NCBI Taxonomy" id="1544736"/>
    <lineage>
        <taxon>Bacteria</taxon>
        <taxon>Bacillati</taxon>
        <taxon>Actinomycetota</taxon>
        <taxon>Actinomycetes</taxon>
        <taxon>Streptosporangiales</taxon>
        <taxon>Streptosporangiaceae</taxon>
        <taxon>Sphaerisporangium</taxon>
    </lineage>
</organism>
<feature type="transmembrane region" description="Helical" evidence="7">
    <location>
        <begin position="308"/>
        <end position="330"/>
    </location>
</feature>
<evidence type="ECO:0000256" key="2">
    <source>
        <dbReference type="ARBA" id="ARBA00022475"/>
    </source>
</evidence>
<dbReference type="InterPro" id="IPR024425">
    <property type="entry name" value="LiaF-like_C"/>
</dbReference>
<dbReference type="InterPro" id="IPR052027">
    <property type="entry name" value="PspC"/>
</dbReference>
<evidence type="ECO:0000256" key="4">
    <source>
        <dbReference type="ARBA" id="ARBA00022989"/>
    </source>
</evidence>
<dbReference type="Proteomes" id="UP001596137">
    <property type="component" value="Unassembled WGS sequence"/>
</dbReference>
<feature type="domain" description="Phage shock protein PspC N-terminal" evidence="8">
    <location>
        <begin position="25"/>
        <end position="77"/>
    </location>
</feature>
<evidence type="ECO:0000256" key="7">
    <source>
        <dbReference type="SAM" id="Phobius"/>
    </source>
</evidence>
<feature type="transmembrane region" description="Helical" evidence="7">
    <location>
        <begin position="120"/>
        <end position="139"/>
    </location>
</feature>
<dbReference type="PANTHER" id="PTHR33885">
    <property type="entry name" value="PHAGE SHOCK PROTEIN C"/>
    <property type="match status" value="1"/>
</dbReference>
<evidence type="ECO:0000256" key="3">
    <source>
        <dbReference type="ARBA" id="ARBA00022692"/>
    </source>
</evidence>
<evidence type="ECO:0000256" key="5">
    <source>
        <dbReference type="ARBA" id="ARBA00023136"/>
    </source>
</evidence>
<dbReference type="PANTHER" id="PTHR33885:SF3">
    <property type="entry name" value="PHAGE SHOCK PROTEIN C"/>
    <property type="match status" value="1"/>
</dbReference>
<proteinExistence type="predicted"/>
<feature type="transmembrane region" description="Helical" evidence="7">
    <location>
        <begin position="336"/>
        <end position="354"/>
    </location>
</feature>